<dbReference type="Proteomes" id="UP000828390">
    <property type="component" value="Unassembled WGS sequence"/>
</dbReference>
<organism evidence="1 2">
    <name type="scientific">Dreissena polymorpha</name>
    <name type="common">Zebra mussel</name>
    <name type="synonym">Mytilus polymorpha</name>
    <dbReference type="NCBI Taxonomy" id="45954"/>
    <lineage>
        <taxon>Eukaryota</taxon>
        <taxon>Metazoa</taxon>
        <taxon>Spiralia</taxon>
        <taxon>Lophotrochozoa</taxon>
        <taxon>Mollusca</taxon>
        <taxon>Bivalvia</taxon>
        <taxon>Autobranchia</taxon>
        <taxon>Heteroconchia</taxon>
        <taxon>Euheterodonta</taxon>
        <taxon>Imparidentia</taxon>
        <taxon>Neoheterodontei</taxon>
        <taxon>Myida</taxon>
        <taxon>Dreissenoidea</taxon>
        <taxon>Dreissenidae</taxon>
        <taxon>Dreissena</taxon>
    </lineage>
</organism>
<dbReference type="EMBL" id="JAIWYP010000011">
    <property type="protein sequence ID" value="KAH3736554.1"/>
    <property type="molecule type" value="Genomic_DNA"/>
</dbReference>
<gene>
    <name evidence="1" type="ORF">DPMN_043125</name>
</gene>
<reference evidence="1" key="1">
    <citation type="journal article" date="2019" name="bioRxiv">
        <title>The Genome of the Zebra Mussel, Dreissena polymorpha: A Resource for Invasive Species Research.</title>
        <authorList>
            <person name="McCartney M.A."/>
            <person name="Auch B."/>
            <person name="Kono T."/>
            <person name="Mallez S."/>
            <person name="Zhang Y."/>
            <person name="Obille A."/>
            <person name="Becker A."/>
            <person name="Abrahante J.E."/>
            <person name="Garbe J."/>
            <person name="Badalamenti J.P."/>
            <person name="Herman A."/>
            <person name="Mangelson H."/>
            <person name="Liachko I."/>
            <person name="Sullivan S."/>
            <person name="Sone E.D."/>
            <person name="Koren S."/>
            <person name="Silverstein K.A.T."/>
            <person name="Beckman K.B."/>
            <person name="Gohl D.M."/>
        </authorList>
    </citation>
    <scope>NUCLEOTIDE SEQUENCE</scope>
    <source>
        <strain evidence="1">Duluth1</strain>
        <tissue evidence="1">Whole animal</tissue>
    </source>
</reference>
<reference evidence="1" key="2">
    <citation type="submission" date="2020-11" db="EMBL/GenBank/DDBJ databases">
        <authorList>
            <person name="McCartney M.A."/>
            <person name="Auch B."/>
            <person name="Kono T."/>
            <person name="Mallez S."/>
            <person name="Becker A."/>
            <person name="Gohl D.M."/>
            <person name="Silverstein K.A.T."/>
            <person name="Koren S."/>
            <person name="Bechman K.B."/>
            <person name="Herman A."/>
            <person name="Abrahante J.E."/>
            <person name="Garbe J."/>
        </authorList>
    </citation>
    <scope>NUCLEOTIDE SEQUENCE</scope>
    <source>
        <strain evidence="1">Duluth1</strain>
        <tissue evidence="1">Whole animal</tissue>
    </source>
</reference>
<evidence type="ECO:0000313" key="1">
    <source>
        <dbReference type="EMBL" id="KAH3736554.1"/>
    </source>
</evidence>
<name>A0A9D4HXI9_DREPO</name>
<dbReference type="AlphaFoldDB" id="A0A9D4HXI9"/>
<sequence length="133" mass="15168">MVVSNAERLGMMVVHKEGCLCGLRMRMRSGFMIEHDVGLCELSIRVRVCVYTMRWGLRMEHEDQEMKHGLGWGWVVGMWVEHKVIMRLGHEDGCGAYGWCIGLSMRHEEVVCGWNMMEVELCGGAAMYVAVSQ</sequence>
<proteinExistence type="predicted"/>
<comment type="caution">
    <text evidence="1">The sequence shown here is derived from an EMBL/GenBank/DDBJ whole genome shotgun (WGS) entry which is preliminary data.</text>
</comment>
<protein>
    <submittedName>
        <fullName evidence="1">Uncharacterized protein</fullName>
    </submittedName>
</protein>
<accession>A0A9D4HXI9</accession>
<evidence type="ECO:0000313" key="2">
    <source>
        <dbReference type="Proteomes" id="UP000828390"/>
    </source>
</evidence>
<keyword evidence="2" id="KW-1185">Reference proteome</keyword>